<dbReference type="PANTHER" id="PTHR23077:SF171">
    <property type="entry name" value="NUCLEAR VALOSIN-CONTAINING PROTEIN-LIKE"/>
    <property type="match status" value="1"/>
</dbReference>
<feature type="domain" description="CDC48" evidence="6">
    <location>
        <begin position="108"/>
        <end position="192"/>
    </location>
</feature>
<dbReference type="FunFam" id="3.40.50.300:FF:000018">
    <property type="entry name" value="Cell division control 48"/>
    <property type="match status" value="1"/>
</dbReference>
<feature type="domain" description="CDC48 N-terminal subdomain" evidence="7">
    <location>
        <begin position="7"/>
        <end position="91"/>
    </location>
</feature>
<dbReference type="GO" id="GO:0005737">
    <property type="term" value="C:cytoplasm"/>
    <property type="evidence" value="ECO:0007669"/>
    <property type="project" value="UniProtKB-ARBA"/>
</dbReference>
<proteinExistence type="inferred from homology"/>
<dbReference type="PANTHER" id="PTHR23077">
    <property type="entry name" value="AAA-FAMILY ATPASE"/>
    <property type="match status" value="1"/>
</dbReference>
<dbReference type="PROSITE" id="PS00674">
    <property type="entry name" value="AAA"/>
    <property type="match status" value="1"/>
</dbReference>
<dbReference type="Gene3D" id="1.10.8.60">
    <property type="match status" value="2"/>
</dbReference>
<feature type="domain" description="AAA+ ATPase" evidence="5">
    <location>
        <begin position="501"/>
        <end position="638"/>
    </location>
</feature>
<protein>
    <submittedName>
        <fullName evidence="8">AAA family ATPase</fullName>
    </submittedName>
</protein>
<dbReference type="EMBL" id="WMBA01000073">
    <property type="protein sequence ID" value="MTD58629.1"/>
    <property type="molecule type" value="Genomic_DNA"/>
</dbReference>
<dbReference type="Gene3D" id="3.40.50.300">
    <property type="entry name" value="P-loop containing nucleotide triphosphate hydrolases"/>
    <property type="match status" value="2"/>
</dbReference>
<dbReference type="RefSeq" id="WP_312868942.1">
    <property type="nucleotide sequence ID" value="NZ_WMBA01000073.1"/>
</dbReference>
<dbReference type="InterPro" id="IPR003960">
    <property type="entry name" value="ATPase_AAA_CS"/>
</dbReference>
<dbReference type="GO" id="GO:0016887">
    <property type="term" value="F:ATP hydrolysis activity"/>
    <property type="evidence" value="ECO:0007669"/>
    <property type="project" value="InterPro"/>
</dbReference>
<accession>A0A6N7ZA90</accession>
<evidence type="ECO:0000259" key="6">
    <source>
        <dbReference type="SMART" id="SM01072"/>
    </source>
</evidence>
<dbReference type="Gene3D" id="2.40.40.20">
    <property type="match status" value="1"/>
</dbReference>
<feature type="domain" description="AAA+ ATPase" evidence="5">
    <location>
        <begin position="246"/>
        <end position="376"/>
    </location>
</feature>
<evidence type="ECO:0000256" key="3">
    <source>
        <dbReference type="ARBA" id="ARBA00022840"/>
    </source>
</evidence>
<dbReference type="SMART" id="SM01072">
    <property type="entry name" value="CDC48_2"/>
    <property type="match status" value="1"/>
</dbReference>
<dbReference type="InterPro" id="IPR003593">
    <property type="entry name" value="AAA+_ATPase"/>
</dbReference>
<evidence type="ECO:0000313" key="9">
    <source>
        <dbReference type="Proteomes" id="UP000440096"/>
    </source>
</evidence>
<gene>
    <name evidence="8" type="ORF">GKO32_32320</name>
</gene>
<dbReference type="Pfam" id="PF17862">
    <property type="entry name" value="AAA_lid_3"/>
    <property type="match status" value="2"/>
</dbReference>
<comment type="similarity">
    <text evidence="4">Belongs to the AAA ATPase family.</text>
</comment>
<comment type="caution">
    <text evidence="8">The sequence shown here is derived from an EMBL/GenBank/DDBJ whole genome shotgun (WGS) entry which is preliminary data.</text>
</comment>
<dbReference type="GO" id="GO:0005524">
    <property type="term" value="F:ATP binding"/>
    <property type="evidence" value="ECO:0007669"/>
    <property type="project" value="UniProtKB-KW"/>
</dbReference>
<dbReference type="SMART" id="SM00382">
    <property type="entry name" value="AAA"/>
    <property type="match status" value="2"/>
</dbReference>
<dbReference type="Proteomes" id="UP000440096">
    <property type="component" value="Unassembled WGS sequence"/>
</dbReference>
<reference evidence="8 9" key="1">
    <citation type="submission" date="2019-11" db="EMBL/GenBank/DDBJ databases">
        <title>Draft genome of Amycolatopsis RM579.</title>
        <authorList>
            <person name="Duangmal K."/>
            <person name="Mingma R."/>
        </authorList>
    </citation>
    <scope>NUCLEOTIDE SEQUENCE [LARGE SCALE GENOMIC DNA]</scope>
    <source>
        <strain evidence="8 9">RM579</strain>
    </source>
</reference>
<dbReference type="Pfam" id="PF02359">
    <property type="entry name" value="CDC48_N"/>
    <property type="match status" value="1"/>
</dbReference>
<keyword evidence="1" id="KW-0677">Repeat</keyword>
<evidence type="ECO:0000256" key="1">
    <source>
        <dbReference type="ARBA" id="ARBA00022737"/>
    </source>
</evidence>
<dbReference type="InterPro" id="IPR041569">
    <property type="entry name" value="AAA_lid_3"/>
</dbReference>
<keyword evidence="9" id="KW-1185">Reference proteome</keyword>
<dbReference type="InterPro" id="IPR004201">
    <property type="entry name" value="Cdc48_dom2"/>
</dbReference>
<dbReference type="InterPro" id="IPR050168">
    <property type="entry name" value="AAA_ATPase_domain"/>
</dbReference>
<dbReference type="InterPro" id="IPR003959">
    <property type="entry name" value="ATPase_AAA_core"/>
</dbReference>
<dbReference type="InterPro" id="IPR027417">
    <property type="entry name" value="P-loop_NTPase"/>
</dbReference>
<dbReference type="SUPFAM" id="SSF52540">
    <property type="entry name" value="P-loop containing nucleoside triphosphate hydrolases"/>
    <property type="match status" value="2"/>
</dbReference>
<evidence type="ECO:0000259" key="7">
    <source>
        <dbReference type="SMART" id="SM01073"/>
    </source>
</evidence>
<keyword evidence="3 4" id="KW-0067">ATP-binding</keyword>
<dbReference type="AlphaFoldDB" id="A0A6N7ZA90"/>
<organism evidence="8 9">
    <name type="scientific">Amycolatopsis pithecellobii</name>
    <dbReference type="NCBI Taxonomy" id="664692"/>
    <lineage>
        <taxon>Bacteria</taxon>
        <taxon>Bacillati</taxon>
        <taxon>Actinomycetota</taxon>
        <taxon>Actinomycetes</taxon>
        <taxon>Pseudonocardiales</taxon>
        <taxon>Pseudonocardiaceae</taxon>
        <taxon>Amycolatopsis</taxon>
    </lineage>
</organism>
<sequence>MSSPQITLTVRHTPSALDTRRGVVRLHPEVLDALGLRAWDAVHLTGARRSAALAAPAEAGNPPGTVLADDVTMSNLGVTEGTEIVVARAEVAAARSVTVAGSRLASVSVSPHTLRLALIGKVITVGDAVSLLPQDLAPPPGADAASVRGQLSRTIGATWTTELLTVTATEPAGPVAIGQSTVVSWRDGATTPAPPPVAAPPVLEEDGETVPLTDLVGAQAQAKALAEWFDLAFRRPELLARLGTTARLGVLLSGPEGVGKSTLVRSVAQAEKVRVLSLAAPNIAVLEPNAAAAALREAITQASSGEPTVLLLADVDALLPASNQPPLATIVLDELRTALGKPGLALIATTAHPEACDSRLRGPDLLDRELSIPLPDGKGRTELLRILLRDVPVESGVDCGALAEKTPGFVAADLIALRRDAAVRAALRQRDAEEPRISQQDLLAALTTVRPISMSTSDTLSTGGISLDDVGDMTEVKQSLTEAVLWPLRYPDSFARLGVAPPRGVLLYGPPGGGKTFLVRALAGTGALSVFAVKGAELLDKWVGESERAVRELFRRAAEAAPSLVFLDEIDALAPRRGQSSDSGVADRVVAALLTELDGVEPMRDVVVLGATNRPDLVDPALLRPGRLERLVYVPPPDAGARADILRATARNTPLASDVDLTELASTLDGYSAADCAALIREAALTAMRESLDATEVTAAHLTTARSVIRPSLDPAQVAALAAYAEQRQ</sequence>
<dbReference type="SMART" id="SM01073">
    <property type="entry name" value="CDC48_N"/>
    <property type="match status" value="1"/>
</dbReference>
<name>A0A6N7ZA90_9PSEU</name>
<evidence type="ECO:0000256" key="2">
    <source>
        <dbReference type="ARBA" id="ARBA00022741"/>
    </source>
</evidence>
<evidence type="ECO:0000256" key="4">
    <source>
        <dbReference type="RuleBase" id="RU003651"/>
    </source>
</evidence>
<dbReference type="InterPro" id="IPR003338">
    <property type="entry name" value="CDC4_N-term_subdom"/>
</dbReference>
<dbReference type="CDD" id="cd19511">
    <property type="entry name" value="RecA-like_CDC48_r2-like"/>
    <property type="match status" value="1"/>
</dbReference>
<evidence type="ECO:0000259" key="5">
    <source>
        <dbReference type="SMART" id="SM00382"/>
    </source>
</evidence>
<keyword evidence="2 4" id="KW-0547">Nucleotide-binding</keyword>
<dbReference type="SUPFAM" id="SSF50692">
    <property type="entry name" value="ADC-like"/>
    <property type="match status" value="1"/>
</dbReference>
<dbReference type="InterPro" id="IPR009010">
    <property type="entry name" value="Asp_de-COase-like_dom_sf"/>
</dbReference>
<evidence type="ECO:0000313" key="8">
    <source>
        <dbReference type="EMBL" id="MTD58629.1"/>
    </source>
</evidence>
<dbReference type="Pfam" id="PF00004">
    <property type="entry name" value="AAA"/>
    <property type="match status" value="2"/>
</dbReference>